<accession>A0AAE3YVR3</accession>
<dbReference type="AlphaFoldDB" id="A0AAE3YVR3"/>
<evidence type="ECO:0000313" key="2">
    <source>
        <dbReference type="Proteomes" id="UP001183643"/>
    </source>
</evidence>
<keyword evidence="2" id="KW-1185">Reference proteome</keyword>
<evidence type="ECO:0000313" key="1">
    <source>
        <dbReference type="EMBL" id="MDR7279496.1"/>
    </source>
</evidence>
<organism evidence="1 2">
    <name type="scientific">Catenuloplanes atrovinosus</name>
    <dbReference type="NCBI Taxonomy" id="137266"/>
    <lineage>
        <taxon>Bacteria</taxon>
        <taxon>Bacillati</taxon>
        <taxon>Actinomycetota</taxon>
        <taxon>Actinomycetes</taxon>
        <taxon>Micromonosporales</taxon>
        <taxon>Micromonosporaceae</taxon>
        <taxon>Catenuloplanes</taxon>
    </lineage>
</organism>
<dbReference type="RefSeq" id="WP_310373327.1">
    <property type="nucleotide sequence ID" value="NZ_JAVDYB010000001.1"/>
</dbReference>
<proteinExistence type="predicted"/>
<sequence length="58" mass="5795">MSAGVVGTKVQQLILVALLVVATVATGFLAARSVAAEVGAHAAAEAESTVVATDGWEW</sequence>
<dbReference type="Proteomes" id="UP001183643">
    <property type="component" value="Unassembled WGS sequence"/>
</dbReference>
<name>A0AAE3YVR3_9ACTN</name>
<dbReference type="EMBL" id="JAVDYB010000001">
    <property type="protein sequence ID" value="MDR7279496.1"/>
    <property type="molecule type" value="Genomic_DNA"/>
</dbReference>
<reference evidence="1" key="1">
    <citation type="submission" date="2023-07" db="EMBL/GenBank/DDBJ databases">
        <title>Sequencing the genomes of 1000 actinobacteria strains.</title>
        <authorList>
            <person name="Klenk H.-P."/>
        </authorList>
    </citation>
    <scope>NUCLEOTIDE SEQUENCE</scope>
    <source>
        <strain evidence="1">DSM 44707</strain>
    </source>
</reference>
<comment type="caution">
    <text evidence="1">The sequence shown here is derived from an EMBL/GenBank/DDBJ whole genome shotgun (WGS) entry which is preliminary data.</text>
</comment>
<protein>
    <submittedName>
        <fullName evidence="1">Uncharacterized protein</fullName>
    </submittedName>
</protein>
<gene>
    <name evidence="1" type="ORF">J2S41_006274</name>
</gene>